<comment type="cofactor">
    <cofactor evidence="1 13">
        <name>FAD</name>
        <dbReference type="ChEBI" id="CHEBI:57692"/>
    </cofactor>
</comment>
<evidence type="ECO:0000256" key="8">
    <source>
        <dbReference type="ARBA" id="ARBA00022827"/>
    </source>
</evidence>
<dbReference type="GO" id="GO:0008734">
    <property type="term" value="F:L-aspartate oxidase activity"/>
    <property type="evidence" value="ECO:0007669"/>
    <property type="project" value="UniProtKB-UniRule"/>
</dbReference>
<comment type="pathway">
    <text evidence="2 13">Cofactor biosynthesis; NAD(+) biosynthesis; iminoaspartate from L-aspartate (oxidase route): step 1/1.</text>
</comment>
<keyword evidence="7 13" id="KW-0662">Pyridine nucleotide biosynthesis</keyword>
<dbReference type="Gene3D" id="3.50.50.60">
    <property type="entry name" value="FAD/NAD(P)-binding domain"/>
    <property type="match status" value="1"/>
</dbReference>
<dbReference type="Gene3D" id="3.90.700.10">
    <property type="entry name" value="Succinate dehydrogenase/fumarate reductase flavoprotein, catalytic domain"/>
    <property type="match status" value="1"/>
</dbReference>
<evidence type="ECO:0000256" key="2">
    <source>
        <dbReference type="ARBA" id="ARBA00004950"/>
    </source>
</evidence>
<evidence type="ECO:0000256" key="10">
    <source>
        <dbReference type="ARBA" id="ARBA00029426"/>
    </source>
</evidence>
<name>A0A921KRF0_9MICO</name>
<evidence type="ECO:0000256" key="6">
    <source>
        <dbReference type="ARBA" id="ARBA00022630"/>
    </source>
</evidence>
<evidence type="ECO:0000256" key="14">
    <source>
        <dbReference type="SAM" id="MobiDB-lite"/>
    </source>
</evidence>
<evidence type="ECO:0000256" key="13">
    <source>
        <dbReference type="RuleBase" id="RU362049"/>
    </source>
</evidence>
<dbReference type="InterPro" id="IPR003953">
    <property type="entry name" value="FAD-dep_OxRdtase_2_FAD-bd"/>
</dbReference>
<comment type="caution">
    <text evidence="17">The sequence shown here is derived from an EMBL/GenBank/DDBJ whole genome shotgun (WGS) entry which is preliminary data.</text>
</comment>
<dbReference type="PRINTS" id="PR00368">
    <property type="entry name" value="FADPNR"/>
</dbReference>
<evidence type="ECO:0000256" key="5">
    <source>
        <dbReference type="ARBA" id="ARBA00021901"/>
    </source>
</evidence>
<dbReference type="Pfam" id="PF02910">
    <property type="entry name" value="Succ_DH_flav_C"/>
    <property type="match status" value="1"/>
</dbReference>
<sequence>MTGTDICPTAAQVLVVGSGIAGLTAALRASRTAEVLLVTKGALADGATACAQGGIAGAVGPEDSPALHARDTMEAGAGLCEAEAVRLLCEEGPAAIDSLIAHGVAFDRERSGAAPGHPPYALGLEGAHGRARILHAGGDATGGEIQRALLRAVVQASRTLDGPGRLLVRERTALADLLLRSGRVLGAELLGDDGRRTRVRAGATVLATGGAGQLFAHTTNPAVATGDGIAAAWRAGAELEDLEFYQFHPTALAGPESFLISEAVRGEGAVLRDERGRRFLPAVDPRAELAPRDVVARAVAEVMRTQSGRPVLLDATAIGRSRLRERFPSIDAVLRRQGIDWSRTSVPVTPAAHYWMGGIRTALDGATTLPGLFAAGECARTGVHGANRLASNSLLEGAVFGARAGEAAAAAARHDDDSGDVPRPPRSDPSGGTAFTRGELQDLMWSRAGLLRTGSALEAAARELADRRAAAPDSRDPFTALEDRSLLDLARLLVDRARARTVSVGAHHRLDTPAVPSLEDHAC</sequence>
<dbReference type="InterPro" id="IPR037099">
    <property type="entry name" value="Fum_R/Succ_DH_flav-like_C_sf"/>
</dbReference>
<evidence type="ECO:0000256" key="9">
    <source>
        <dbReference type="ARBA" id="ARBA00023002"/>
    </source>
</evidence>
<dbReference type="Proteomes" id="UP000775129">
    <property type="component" value="Unassembled WGS sequence"/>
</dbReference>
<evidence type="ECO:0000313" key="18">
    <source>
        <dbReference type="Proteomes" id="UP000775129"/>
    </source>
</evidence>
<evidence type="ECO:0000256" key="7">
    <source>
        <dbReference type="ARBA" id="ARBA00022642"/>
    </source>
</evidence>
<evidence type="ECO:0000259" key="16">
    <source>
        <dbReference type="Pfam" id="PF02910"/>
    </source>
</evidence>
<keyword evidence="8 13" id="KW-0274">FAD</keyword>
<keyword evidence="6 13" id="KW-0285">Flavoprotein</keyword>
<evidence type="ECO:0000256" key="4">
    <source>
        <dbReference type="ARBA" id="ARBA00012173"/>
    </source>
</evidence>
<organism evidence="17 18">
    <name type="scientific">Brachybacterium paraconglomeratum</name>
    <dbReference type="NCBI Taxonomy" id="173362"/>
    <lineage>
        <taxon>Bacteria</taxon>
        <taxon>Bacillati</taxon>
        <taxon>Actinomycetota</taxon>
        <taxon>Actinomycetes</taxon>
        <taxon>Micrococcales</taxon>
        <taxon>Dermabacteraceae</taxon>
        <taxon>Brachybacterium</taxon>
    </lineage>
</organism>
<dbReference type="PANTHER" id="PTHR42716:SF2">
    <property type="entry name" value="L-ASPARTATE OXIDASE, CHLOROPLASTIC"/>
    <property type="match status" value="1"/>
</dbReference>
<comment type="function">
    <text evidence="10">Catalyzes the oxidation of L-aspartate to iminoaspartate, the first step in the de novo biosynthesis of NAD(+).</text>
</comment>
<gene>
    <name evidence="17" type="primary">nadB</name>
    <name evidence="17" type="ORF">K8W24_12340</name>
</gene>
<evidence type="ECO:0000256" key="12">
    <source>
        <dbReference type="NCBIfam" id="TIGR00551"/>
    </source>
</evidence>
<proteinExistence type="inferred from homology"/>
<evidence type="ECO:0000259" key="15">
    <source>
        <dbReference type="Pfam" id="PF00890"/>
    </source>
</evidence>
<comment type="catalytic activity">
    <reaction evidence="11">
        <text>L-aspartate + O2 = iminosuccinate + H2O2</text>
        <dbReference type="Rhea" id="RHEA:25876"/>
        <dbReference type="ChEBI" id="CHEBI:15379"/>
        <dbReference type="ChEBI" id="CHEBI:16240"/>
        <dbReference type="ChEBI" id="CHEBI:29991"/>
        <dbReference type="ChEBI" id="CHEBI:77875"/>
        <dbReference type="EC" id="1.4.3.16"/>
    </reaction>
    <physiologicalReaction direction="left-to-right" evidence="11">
        <dbReference type="Rhea" id="RHEA:25877"/>
    </physiologicalReaction>
</comment>
<dbReference type="GO" id="GO:0005737">
    <property type="term" value="C:cytoplasm"/>
    <property type="evidence" value="ECO:0007669"/>
    <property type="project" value="UniProtKB-SubCell"/>
</dbReference>
<feature type="region of interest" description="Disordered" evidence="14">
    <location>
        <begin position="409"/>
        <end position="436"/>
    </location>
</feature>
<dbReference type="SUPFAM" id="SSF46977">
    <property type="entry name" value="Succinate dehydrogenase/fumarate reductase flavoprotein C-terminal domain"/>
    <property type="match status" value="1"/>
</dbReference>
<accession>A0A921KRF0</accession>
<evidence type="ECO:0000256" key="11">
    <source>
        <dbReference type="ARBA" id="ARBA00048305"/>
    </source>
</evidence>
<dbReference type="NCBIfam" id="TIGR00551">
    <property type="entry name" value="nadB"/>
    <property type="match status" value="1"/>
</dbReference>
<reference evidence="17" key="1">
    <citation type="journal article" date="2021" name="PeerJ">
        <title>Extensive microbial diversity within the chicken gut microbiome revealed by metagenomics and culture.</title>
        <authorList>
            <person name="Gilroy R."/>
            <person name="Ravi A."/>
            <person name="Getino M."/>
            <person name="Pursley I."/>
            <person name="Horton D.L."/>
            <person name="Alikhan N.F."/>
            <person name="Baker D."/>
            <person name="Gharbi K."/>
            <person name="Hall N."/>
            <person name="Watson M."/>
            <person name="Adriaenssens E.M."/>
            <person name="Foster-Nyarko E."/>
            <person name="Jarju S."/>
            <person name="Secka A."/>
            <person name="Antonio M."/>
            <person name="Oren A."/>
            <person name="Chaudhuri R.R."/>
            <person name="La Ragione R."/>
            <person name="Hildebrand F."/>
            <person name="Pallen M.J."/>
        </authorList>
    </citation>
    <scope>NUCLEOTIDE SEQUENCE</scope>
    <source>
        <strain evidence="17">1647</strain>
    </source>
</reference>
<dbReference type="InterPro" id="IPR036188">
    <property type="entry name" value="FAD/NAD-bd_sf"/>
</dbReference>
<evidence type="ECO:0000256" key="3">
    <source>
        <dbReference type="ARBA" id="ARBA00008562"/>
    </source>
</evidence>
<dbReference type="Gene3D" id="1.20.58.100">
    <property type="entry name" value="Fumarate reductase/succinate dehydrogenase flavoprotein-like, C-terminal domain"/>
    <property type="match status" value="1"/>
</dbReference>
<dbReference type="InterPro" id="IPR027477">
    <property type="entry name" value="Succ_DH/fumarate_Rdtase_cat_sf"/>
</dbReference>
<evidence type="ECO:0000313" key="17">
    <source>
        <dbReference type="EMBL" id="HJF50558.1"/>
    </source>
</evidence>
<dbReference type="GO" id="GO:0034628">
    <property type="term" value="P:'de novo' NAD+ biosynthetic process from L-aspartate"/>
    <property type="evidence" value="ECO:0007669"/>
    <property type="project" value="TreeGrafter"/>
</dbReference>
<dbReference type="SUPFAM" id="SSF51905">
    <property type="entry name" value="FAD/NAD(P)-binding domain"/>
    <property type="match status" value="1"/>
</dbReference>
<feature type="domain" description="Fumarate reductase/succinate dehydrogenase flavoprotein-like C-terminal" evidence="16">
    <location>
        <begin position="437"/>
        <end position="513"/>
    </location>
</feature>
<evidence type="ECO:0000256" key="1">
    <source>
        <dbReference type="ARBA" id="ARBA00001974"/>
    </source>
</evidence>
<keyword evidence="9 13" id="KW-0560">Oxidoreductase</keyword>
<protein>
    <recommendedName>
        <fullName evidence="5 12">L-aspartate oxidase</fullName>
        <ecNumber evidence="4 12">1.4.3.16</ecNumber>
    </recommendedName>
</protein>
<dbReference type="Pfam" id="PF00890">
    <property type="entry name" value="FAD_binding_2"/>
    <property type="match status" value="1"/>
</dbReference>
<dbReference type="PRINTS" id="PR00469">
    <property type="entry name" value="PNDRDTASEII"/>
</dbReference>
<comment type="subcellular location">
    <subcellularLocation>
        <location evidence="13">Cytoplasm</location>
    </subcellularLocation>
</comment>
<dbReference type="FunFam" id="3.90.700.10:FF:000002">
    <property type="entry name" value="L-aspartate oxidase"/>
    <property type="match status" value="1"/>
</dbReference>
<feature type="domain" description="FAD-dependent oxidoreductase 2 FAD-binding" evidence="15">
    <location>
        <begin position="13"/>
        <end position="394"/>
    </location>
</feature>
<dbReference type="SUPFAM" id="SSF56425">
    <property type="entry name" value="Succinate dehydrogenase/fumarate reductase flavoprotein, catalytic domain"/>
    <property type="match status" value="1"/>
</dbReference>
<reference evidence="17" key="2">
    <citation type="submission" date="2021-09" db="EMBL/GenBank/DDBJ databases">
        <authorList>
            <person name="Gilroy R."/>
        </authorList>
    </citation>
    <scope>NUCLEOTIDE SEQUENCE</scope>
    <source>
        <strain evidence="17">1647</strain>
    </source>
</reference>
<comment type="similarity">
    <text evidence="3 13">Belongs to the FAD-dependent oxidoreductase 2 family. NadB subfamily.</text>
</comment>
<dbReference type="EC" id="1.4.3.16" evidence="4 12"/>
<dbReference type="InterPro" id="IPR005288">
    <property type="entry name" value="NadB"/>
</dbReference>
<dbReference type="PANTHER" id="PTHR42716">
    <property type="entry name" value="L-ASPARTATE OXIDASE"/>
    <property type="match status" value="1"/>
</dbReference>
<dbReference type="AlphaFoldDB" id="A0A921KRF0"/>
<dbReference type="EMBL" id="DYWO01000371">
    <property type="protein sequence ID" value="HJF50558.1"/>
    <property type="molecule type" value="Genomic_DNA"/>
</dbReference>
<dbReference type="GO" id="GO:0033765">
    <property type="term" value="F:steroid dehydrogenase activity, acting on the CH-CH group of donors"/>
    <property type="evidence" value="ECO:0007669"/>
    <property type="project" value="UniProtKB-ARBA"/>
</dbReference>
<dbReference type="InterPro" id="IPR015939">
    <property type="entry name" value="Fum_Rdtase/Succ_DH_flav-like_C"/>
</dbReference>